<keyword evidence="2" id="KW-1133">Transmembrane helix</keyword>
<dbReference type="PANTHER" id="PTHR37544:SF3">
    <property type="entry name" value="SPRAY"/>
    <property type="match status" value="1"/>
</dbReference>
<dbReference type="Proteomes" id="UP001174934">
    <property type="component" value="Unassembled WGS sequence"/>
</dbReference>
<evidence type="ECO:0000256" key="1">
    <source>
        <dbReference type="SAM" id="MobiDB-lite"/>
    </source>
</evidence>
<keyword evidence="4" id="KW-1185">Reference proteome</keyword>
<proteinExistence type="predicted"/>
<dbReference type="EMBL" id="JAULSR010000002">
    <property type="protein sequence ID" value="KAK0629706.1"/>
    <property type="molecule type" value="Genomic_DNA"/>
</dbReference>
<organism evidence="3 4">
    <name type="scientific">Bombardia bombarda</name>
    <dbReference type="NCBI Taxonomy" id="252184"/>
    <lineage>
        <taxon>Eukaryota</taxon>
        <taxon>Fungi</taxon>
        <taxon>Dikarya</taxon>
        <taxon>Ascomycota</taxon>
        <taxon>Pezizomycotina</taxon>
        <taxon>Sordariomycetes</taxon>
        <taxon>Sordariomycetidae</taxon>
        <taxon>Sordariales</taxon>
        <taxon>Lasiosphaeriaceae</taxon>
        <taxon>Bombardia</taxon>
    </lineage>
</organism>
<feature type="region of interest" description="Disordered" evidence="1">
    <location>
        <begin position="1"/>
        <end position="49"/>
    </location>
</feature>
<keyword evidence="2" id="KW-0812">Transmembrane</keyword>
<dbReference type="PANTHER" id="PTHR37544">
    <property type="entry name" value="SPRAY-RELATED"/>
    <property type="match status" value="1"/>
</dbReference>
<feature type="transmembrane region" description="Helical" evidence="2">
    <location>
        <begin position="535"/>
        <end position="554"/>
    </location>
</feature>
<sequence>MVEEPFEEGILLPNRLSEQPTIDAAAPGGDQEAEQTSLEIPNKPPSTIPRTIIAIPQTATSTTSTGLSAKSGTGTLSATPTLTIITVFPTTTVSTNALAKPIVAVLTDASGAPIATVTEYLVYSRDNVESGGTLTATYYISEWQYFVGFFLPTLLSMLLAIPIRMIDSKAKRLQPWHELTRAGGAVAKDSLCLKVELGPQGLLSNPRLWFKTQTLPLLTTLLVVLSAVLVPLSSEAIALKLHGSCTKTDFMGCAMTLGVFLTPARAVMGVLGFMAVLVMVIMLVLSRWKSGVASDPWTIASVASLSTNPSVRALFTSLPTGREGIIRHEQLAHAFRGKTFKLDYFVNQRGYKEYGVVIHCGQGSAGPSSPDCCCEAGLSDNKTKHRLLSWLSLAPWRICFLVILTFVMVLILVYNNTGGDTPFENFMDSQSYGVRFLFSSLGVCISLFWTLTFNHLAMLCPFSAITETPQLARRSVAFSPPANAFTGIWSALKQRHMRLAIVAFMAILSEVLPVLLINVPFNLTQTWMTQNVCSWMAFAIISTMWLIVVCSFFLRLPHMPVDPSSTIAEAMFYVCESRMVERFEGLSVLGQKERDQIIDEMGLRFEFGDIVGVSGRTRVGVDAVVADEC</sequence>
<comment type="caution">
    <text evidence="3">The sequence shown here is derived from an EMBL/GenBank/DDBJ whole genome shotgun (WGS) entry which is preliminary data.</text>
</comment>
<feature type="transmembrane region" description="Helical" evidence="2">
    <location>
        <begin position="394"/>
        <end position="414"/>
    </location>
</feature>
<feature type="transmembrane region" description="Helical" evidence="2">
    <location>
        <begin position="266"/>
        <end position="285"/>
    </location>
</feature>
<feature type="transmembrane region" description="Helical" evidence="2">
    <location>
        <begin position="434"/>
        <end position="453"/>
    </location>
</feature>
<accession>A0AA40C8S3</accession>
<feature type="transmembrane region" description="Helical" evidence="2">
    <location>
        <begin position="215"/>
        <end position="234"/>
    </location>
</feature>
<gene>
    <name evidence="3" type="ORF">B0T17DRAFT_575352</name>
</gene>
<protein>
    <submittedName>
        <fullName evidence="3">Uncharacterized protein</fullName>
    </submittedName>
</protein>
<dbReference type="InterPro" id="IPR021840">
    <property type="entry name" value="DUF3433"/>
</dbReference>
<evidence type="ECO:0000256" key="2">
    <source>
        <dbReference type="SAM" id="Phobius"/>
    </source>
</evidence>
<evidence type="ECO:0000313" key="4">
    <source>
        <dbReference type="Proteomes" id="UP001174934"/>
    </source>
</evidence>
<dbReference type="Pfam" id="PF11915">
    <property type="entry name" value="DUF3433"/>
    <property type="match status" value="2"/>
</dbReference>
<name>A0AA40C8S3_9PEZI</name>
<dbReference type="AlphaFoldDB" id="A0AA40C8S3"/>
<keyword evidence="2" id="KW-0472">Membrane</keyword>
<feature type="transmembrane region" description="Helical" evidence="2">
    <location>
        <begin position="143"/>
        <end position="163"/>
    </location>
</feature>
<feature type="transmembrane region" description="Helical" evidence="2">
    <location>
        <begin position="499"/>
        <end position="523"/>
    </location>
</feature>
<reference evidence="3" key="1">
    <citation type="submission" date="2023-06" db="EMBL/GenBank/DDBJ databases">
        <title>Genome-scale phylogeny and comparative genomics of the fungal order Sordariales.</title>
        <authorList>
            <consortium name="Lawrence Berkeley National Laboratory"/>
            <person name="Hensen N."/>
            <person name="Bonometti L."/>
            <person name="Westerberg I."/>
            <person name="Brannstrom I.O."/>
            <person name="Guillou S."/>
            <person name="Cros-Aarteil S."/>
            <person name="Calhoun S."/>
            <person name="Haridas S."/>
            <person name="Kuo A."/>
            <person name="Mondo S."/>
            <person name="Pangilinan J."/>
            <person name="Riley R."/>
            <person name="LaButti K."/>
            <person name="Andreopoulos B."/>
            <person name="Lipzen A."/>
            <person name="Chen C."/>
            <person name="Yanf M."/>
            <person name="Daum C."/>
            <person name="Ng V."/>
            <person name="Clum A."/>
            <person name="Steindorff A."/>
            <person name="Ohm R."/>
            <person name="Martin F."/>
            <person name="Silar P."/>
            <person name="Natvig D."/>
            <person name="Lalanne C."/>
            <person name="Gautier V."/>
            <person name="Ament-velasquez S.L."/>
            <person name="Kruys A."/>
            <person name="Hutchinson M.I."/>
            <person name="Powell A.J."/>
            <person name="Barry K."/>
            <person name="Miller A.N."/>
            <person name="Grigoriev I.V."/>
            <person name="Debuchy R."/>
            <person name="Gladieux P."/>
            <person name="Thoren M.H."/>
            <person name="Johannesson H."/>
        </authorList>
    </citation>
    <scope>NUCLEOTIDE SEQUENCE</scope>
    <source>
        <strain evidence="3">SMH3391-2</strain>
    </source>
</reference>
<evidence type="ECO:0000313" key="3">
    <source>
        <dbReference type="EMBL" id="KAK0629706.1"/>
    </source>
</evidence>